<evidence type="ECO:0000313" key="7">
    <source>
        <dbReference type="EMBL" id="KAK7682188.1"/>
    </source>
</evidence>
<keyword evidence="5" id="KW-0408">Iron</keyword>
<keyword evidence="4" id="KW-0560">Oxidoreductase</keyword>
<evidence type="ECO:0000256" key="5">
    <source>
        <dbReference type="ARBA" id="ARBA00023004"/>
    </source>
</evidence>
<evidence type="ECO:0000256" key="4">
    <source>
        <dbReference type="ARBA" id="ARBA00023002"/>
    </source>
</evidence>
<name>A0AAW0FX52_9APHY</name>
<dbReference type="Proteomes" id="UP001385951">
    <property type="component" value="Unassembled WGS sequence"/>
</dbReference>
<dbReference type="AlphaFoldDB" id="A0AAW0FX52"/>
<dbReference type="Pfam" id="PF12851">
    <property type="entry name" value="Tet_JBP"/>
    <property type="match status" value="1"/>
</dbReference>
<dbReference type="EMBL" id="JASBNA010000037">
    <property type="protein sequence ID" value="KAK7682188.1"/>
    <property type="molecule type" value="Genomic_DNA"/>
</dbReference>
<dbReference type="InterPro" id="IPR024779">
    <property type="entry name" value="2OGFeDO_JBP1/TET_oxygenase_dom"/>
</dbReference>
<comment type="caution">
    <text evidence="7">The sequence shown here is derived from an EMBL/GenBank/DDBJ whole genome shotgun (WGS) entry which is preliminary data.</text>
</comment>
<organism evidence="7 8">
    <name type="scientific">Cerrena zonata</name>
    <dbReference type="NCBI Taxonomy" id="2478898"/>
    <lineage>
        <taxon>Eukaryota</taxon>
        <taxon>Fungi</taxon>
        <taxon>Dikarya</taxon>
        <taxon>Basidiomycota</taxon>
        <taxon>Agaricomycotina</taxon>
        <taxon>Agaricomycetes</taxon>
        <taxon>Polyporales</taxon>
        <taxon>Cerrenaceae</taxon>
        <taxon>Cerrena</taxon>
    </lineage>
</organism>
<dbReference type="GO" id="GO:0051213">
    <property type="term" value="F:dioxygenase activity"/>
    <property type="evidence" value="ECO:0007669"/>
    <property type="project" value="UniProtKB-KW"/>
</dbReference>
<reference evidence="7 8" key="1">
    <citation type="submission" date="2022-09" db="EMBL/GenBank/DDBJ databases">
        <authorList>
            <person name="Palmer J.M."/>
        </authorList>
    </citation>
    <scope>NUCLEOTIDE SEQUENCE [LARGE SCALE GENOMIC DNA]</scope>
    <source>
        <strain evidence="7 8">DSM 7382</strain>
    </source>
</reference>
<sequence>MQRCAALLQAELSSVTASTGSAASWRMDPSLWSQWPGSIKSGLVNFSGAWFMNGWTGRGDGLVSSPLLQKEMGKRWCEEFFECGAIVSGLLRIMHPDQYRMGYEVLKHLASNAHVEEALQRWPSIFNAITLISNRHCPMHRDNKGTFHLFDILVTTGSYSTAPFCSLPLGIQVGNMPGTVLGFSGSAIRHGVAPADGARICHAFYMRGSLQEFSGVRPCTWMTQEVYRQCIGSKKSKHVGPLHLDPMYL</sequence>
<dbReference type="Gene3D" id="3.60.130.30">
    <property type="match status" value="1"/>
</dbReference>
<keyword evidence="3" id="KW-0223">Dioxygenase</keyword>
<protein>
    <recommendedName>
        <fullName evidence="6">2OGFeDO JBP1/TET oxygenase domain-containing protein</fullName>
    </recommendedName>
</protein>
<gene>
    <name evidence="7" type="ORF">QCA50_014775</name>
</gene>
<evidence type="ECO:0000259" key="6">
    <source>
        <dbReference type="Pfam" id="PF12851"/>
    </source>
</evidence>
<evidence type="ECO:0000313" key="8">
    <source>
        <dbReference type="Proteomes" id="UP001385951"/>
    </source>
</evidence>
<evidence type="ECO:0000256" key="3">
    <source>
        <dbReference type="ARBA" id="ARBA00022964"/>
    </source>
</evidence>
<dbReference type="GO" id="GO:0046872">
    <property type="term" value="F:metal ion binding"/>
    <property type="evidence" value="ECO:0007669"/>
    <property type="project" value="UniProtKB-KW"/>
</dbReference>
<evidence type="ECO:0000256" key="2">
    <source>
        <dbReference type="ARBA" id="ARBA00022723"/>
    </source>
</evidence>
<keyword evidence="8" id="KW-1185">Reference proteome</keyword>
<evidence type="ECO:0000256" key="1">
    <source>
        <dbReference type="ARBA" id="ARBA00001954"/>
    </source>
</evidence>
<keyword evidence="2" id="KW-0479">Metal-binding</keyword>
<proteinExistence type="predicted"/>
<feature type="domain" description="2OGFeDO JBP1/TET oxygenase" evidence="6">
    <location>
        <begin position="78"/>
        <end position="207"/>
    </location>
</feature>
<comment type="cofactor">
    <cofactor evidence="1">
        <name>Fe(2+)</name>
        <dbReference type="ChEBI" id="CHEBI:29033"/>
    </cofactor>
</comment>
<accession>A0AAW0FX52</accession>